<protein>
    <submittedName>
        <fullName evidence="1">Uncharacterized protein</fullName>
    </submittedName>
</protein>
<dbReference type="VEuPathDB" id="FungiDB:H310_02169"/>
<gene>
    <name evidence="1" type="ORF">DYB32_008813</name>
</gene>
<reference evidence="1 2" key="1">
    <citation type="submission" date="2018-08" db="EMBL/GenBank/DDBJ databases">
        <title>Aphanomyces genome sequencing and annotation.</title>
        <authorList>
            <person name="Minardi D."/>
            <person name="Oidtmann B."/>
            <person name="Van Der Giezen M."/>
            <person name="Studholme D.J."/>
        </authorList>
    </citation>
    <scope>NUCLEOTIDE SEQUENCE [LARGE SCALE GENOMIC DNA]</scope>
    <source>
        <strain evidence="1 2">NJM0002</strain>
    </source>
</reference>
<dbReference type="AlphaFoldDB" id="A0A418AK19"/>
<name>A0A418AK19_9STRA</name>
<keyword evidence="2" id="KW-1185">Reference proteome</keyword>
<dbReference type="EMBL" id="QUSY01001566">
    <property type="protein sequence ID" value="RHY24530.1"/>
    <property type="molecule type" value="Genomic_DNA"/>
</dbReference>
<evidence type="ECO:0000313" key="2">
    <source>
        <dbReference type="Proteomes" id="UP000285060"/>
    </source>
</evidence>
<accession>A0A418AK19</accession>
<comment type="caution">
    <text evidence="1">The sequence shown here is derived from an EMBL/GenBank/DDBJ whole genome shotgun (WGS) entry which is preliminary data.</text>
</comment>
<organism evidence="1 2">
    <name type="scientific">Aphanomyces invadans</name>
    <dbReference type="NCBI Taxonomy" id="157072"/>
    <lineage>
        <taxon>Eukaryota</taxon>
        <taxon>Sar</taxon>
        <taxon>Stramenopiles</taxon>
        <taxon>Oomycota</taxon>
        <taxon>Saprolegniomycetes</taxon>
        <taxon>Saprolegniales</taxon>
        <taxon>Verrucalvaceae</taxon>
        <taxon>Aphanomyces</taxon>
    </lineage>
</organism>
<sequence length="236" mass="26180">MGGRSMCKPNASDRLRLDQIQLDKLWIDQKQMKEGVVAGAVTATDCKDLHDINVMDYRTNEQQAALCSNPCYNNTASTYASMLNLDCFQGQDEYEVANQRLFAASFQYGCQQDAAEQYCGRSATTVPILRRRFARWAVPLVGLTMQKAGSKYDLCSDIVNKIGCCFESYKRYMSFGTSRSVEEMTMMTAACADKVSDIAVPCKCNPGNAYASSIKNVLVCSYGMFVNPCRAGHELV</sequence>
<evidence type="ECO:0000313" key="1">
    <source>
        <dbReference type="EMBL" id="RHY24530.1"/>
    </source>
</evidence>
<dbReference type="Proteomes" id="UP000285060">
    <property type="component" value="Unassembled WGS sequence"/>
</dbReference>
<proteinExistence type="predicted"/>